<evidence type="ECO:0000256" key="1">
    <source>
        <dbReference type="ARBA" id="ARBA00004275"/>
    </source>
</evidence>
<dbReference type="InterPro" id="IPR014748">
    <property type="entry name" value="Enoyl-CoA_hydra_C"/>
</dbReference>
<keyword evidence="6" id="KW-1185">Reference proteome</keyword>
<dbReference type="InterPro" id="IPR051053">
    <property type="entry name" value="ECH/Chromodomain_protein"/>
</dbReference>
<keyword evidence="4" id="KW-0413">Isomerase</keyword>
<dbReference type="PANTHER" id="PTHR43684:SF1">
    <property type="entry name" value="ENOYL-COA DELTA ISOMERASE 2"/>
    <property type="match status" value="1"/>
</dbReference>
<evidence type="ECO:0000256" key="3">
    <source>
        <dbReference type="ARBA" id="ARBA00023140"/>
    </source>
</evidence>
<dbReference type="AlphaFoldDB" id="A0A0U2RNF1"/>
<dbReference type="CDD" id="cd06558">
    <property type="entry name" value="crotonase-like"/>
    <property type="match status" value="1"/>
</dbReference>
<dbReference type="Gene3D" id="3.90.226.10">
    <property type="entry name" value="2-enoyl-CoA Hydratase, Chain A, domain 1"/>
    <property type="match status" value="1"/>
</dbReference>
<comment type="similarity">
    <text evidence="2">Belongs to the enoyl-CoA hydratase/isomerase family.</text>
</comment>
<evidence type="ECO:0000256" key="2">
    <source>
        <dbReference type="ARBA" id="ARBA00005254"/>
    </source>
</evidence>
<dbReference type="RefSeq" id="WP_062480493.1">
    <property type="nucleotide sequence ID" value="NZ_CP013650.1"/>
</dbReference>
<reference evidence="5 6" key="1">
    <citation type="submission" date="2015-12" db="EMBL/GenBank/DDBJ databases">
        <title>Complete genome of Lacimicrobium alkaliphilum KCTC 32984.</title>
        <authorList>
            <person name="Kim S.-G."/>
            <person name="Lee Y.-J."/>
        </authorList>
    </citation>
    <scope>NUCLEOTIDE SEQUENCE [LARGE SCALE GENOMIC DNA]</scope>
    <source>
        <strain evidence="5 6">YelD216</strain>
    </source>
</reference>
<gene>
    <name evidence="5" type="ORF">AT746_11630</name>
</gene>
<dbReference type="PANTHER" id="PTHR43684">
    <property type="match status" value="1"/>
</dbReference>
<proteinExistence type="inferred from homology"/>
<evidence type="ECO:0000256" key="4">
    <source>
        <dbReference type="ARBA" id="ARBA00023235"/>
    </source>
</evidence>
<dbReference type="EMBL" id="CP013650">
    <property type="protein sequence ID" value="ALS98858.1"/>
    <property type="molecule type" value="Genomic_DNA"/>
</dbReference>
<sequence>MSEILIQQNNQITEIIFNRADKKNALTHAMYQQMAEALEQATASEQTRAVLFKGEGQDFTAGNDLNDFAKASGPEQVEQTVRFMTALMKCPLPVVAQVQGMAVGIGTTLLLHCDLVYCADNARFSMPFINLALVPEYASSYLLPRLVGHRKAAQWLMAGEPFDASEAVQFGLVNQALPVAELDDKVNKVMQNLVSKPRQAMKLTKLLMKTSHQEVTRHMHNELDLFVKQLKSDAAKEAFAAFLEKRKPDPSRYN</sequence>
<keyword evidence="3" id="KW-0576">Peroxisome</keyword>
<comment type="subcellular location">
    <subcellularLocation>
        <location evidence="1">Peroxisome</location>
    </subcellularLocation>
</comment>
<accession>A0A0U2RNF1</accession>
<dbReference type="KEGG" id="lal:AT746_11630"/>
<dbReference type="InterPro" id="IPR029045">
    <property type="entry name" value="ClpP/crotonase-like_dom_sf"/>
</dbReference>
<dbReference type="STRING" id="1526571.AT746_11630"/>
<evidence type="ECO:0000313" key="6">
    <source>
        <dbReference type="Proteomes" id="UP000068447"/>
    </source>
</evidence>
<protein>
    <submittedName>
        <fullName evidence="5">Enoyl-CoA hydratase</fullName>
    </submittedName>
</protein>
<dbReference type="InterPro" id="IPR001753">
    <property type="entry name" value="Enoyl-CoA_hydra/iso"/>
</dbReference>
<dbReference type="SUPFAM" id="SSF52096">
    <property type="entry name" value="ClpP/crotonase"/>
    <property type="match status" value="1"/>
</dbReference>
<dbReference type="OrthoDB" id="9797151at2"/>
<dbReference type="Gene3D" id="1.10.12.10">
    <property type="entry name" value="Lyase 2-enoyl-coa Hydratase, Chain A, domain 2"/>
    <property type="match status" value="1"/>
</dbReference>
<name>A0A0U2RNF1_9ALTE</name>
<evidence type="ECO:0000313" key="5">
    <source>
        <dbReference type="EMBL" id="ALS98858.1"/>
    </source>
</evidence>
<dbReference type="Proteomes" id="UP000068447">
    <property type="component" value="Chromosome"/>
</dbReference>
<organism evidence="5 6">
    <name type="scientific">Lacimicrobium alkaliphilum</name>
    <dbReference type="NCBI Taxonomy" id="1526571"/>
    <lineage>
        <taxon>Bacteria</taxon>
        <taxon>Pseudomonadati</taxon>
        <taxon>Pseudomonadota</taxon>
        <taxon>Gammaproteobacteria</taxon>
        <taxon>Alteromonadales</taxon>
        <taxon>Alteromonadaceae</taxon>
        <taxon>Lacimicrobium</taxon>
    </lineage>
</organism>
<dbReference type="GO" id="GO:0004165">
    <property type="term" value="F:delta(3)-delta(2)-enoyl-CoA isomerase activity"/>
    <property type="evidence" value="ECO:0007669"/>
    <property type="project" value="UniProtKB-ARBA"/>
</dbReference>
<dbReference type="Pfam" id="PF00378">
    <property type="entry name" value="ECH_1"/>
    <property type="match status" value="1"/>
</dbReference>